<accession>A0A0D8HKI8</accession>
<keyword evidence="2" id="KW-1185">Reference proteome</keyword>
<evidence type="ECO:0000313" key="1">
    <source>
        <dbReference type="EMBL" id="KJF18287.1"/>
    </source>
</evidence>
<organism evidence="1 2">
    <name type="scientific">Acidithrix ferrooxidans</name>
    <dbReference type="NCBI Taxonomy" id="1280514"/>
    <lineage>
        <taxon>Bacteria</taxon>
        <taxon>Bacillati</taxon>
        <taxon>Actinomycetota</taxon>
        <taxon>Acidimicrobiia</taxon>
        <taxon>Acidimicrobiales</taxon>
        <taxon>Acidimicrobiaceae</taxon>
        <taxon>Acidithrix</taxon>
    </lineage>
</organism>
<dbReference type="OrthoDB" id="5182632at2"/>
<dbReference type="EMBL" id="JXYS01000019">
    <property type="protein sequence ID" value="KJF18287.1"/>
    <property type="molecule type" value="Genomic_DNA"/>
</dbReference>
<dbReference type="RefSeq" id="WP_052604586.1">
    <property type="nucleotide sequence ID" value="NZ_JXYS01000019.1"/>
</dbReference>
<protein>
    <submittedName>
        <fullName evidence="1">Uncharacterized protein</fullName>
    </submittedName>
</protein>
<dbReference type="Proteomes" id="UP000032360">
    <property type="component" value="Unassembled WGS sequence"/>
</dbReference>
<reference evidence="1 2" key="1">
    <citation type="submission" date="2015-01" db="EMBL/GenBank/DDBJ databases">
        <title>Draft genome of the acidophilic iron oxidizer Acidithrix ferrooxidans strain Py-F3.</title>
        <authorList>
            <person name="Poehlein A."/>
            <person name="Eisen S."/>
            <person name="Schloemann M."/>
            <person name="Johnson B.D."/>
            <person name="Daniel R."/>
            <person name="Muehling M."/>
        </authorList>
    </citation>
    <scope>NUCLEOTIDE SEQUENCE [LARGE SCALE GENOMIC DNA]</scope>
    <source>
        <strain evidence="1 2">Py-F3</strain>
    </source>
</reference>
<evidence type="ECO:0000313" key="2">
    <source>
        <dbReference type="Proteomes" id="UP000032360"/>
    </source>
</evidence>
<dbReference type="STRING" id="1280514.AXFE_08220"/>
<name>A0A0D8HKI8_9ACTN</name>
<sequence>MTQPDYVPVASGTQLRKFDELSNPGSWMSDRVAELPPNPHSAVEQGVLLGTPGPDSGFAIKLARYELAKISLDENEHHEDVEKAVTSVAIKRSALYSRAPVIHDVRFALKLFGYGEELSPPVELVEFRKKAFSGVAHDYFKVRRLLDLIPVATLSLSVDEIDVAKWDQYLLS</sequence>
<dbReference type="AlphaFoldDB" id="A0A0D8HKI8"/>
<comment type="caution">
    <text evidence="1">The sequence shown here is derived from an EMBL/GenBank/DDBJ whole genome shotgun (WGS) entry which is preliminary data.</text>
</comment>
<gene>
    <name evidence="1" type="ORF">AXFE_08220</name>
</gene>
<proteinExistence type="predicted"/>